<organism evidence="9 10">
    <name type="scientific">Roseospira goensis</name>
    <dbReference type="NCBI Taxonomy" id="391922"/>
    <lineage>
        <taxon>Bacteria</taxon>
        <taxon>Pseudomonadati</taxon>
        <taxon>Pseudomonadota</taxon>
        <taxon>Alphaproteobacteria</taxon>
        <taxon>Rhodospirillales</taxon>
        <taxon>Rhodospirillaceae</taxon>
        <taxon>Roseospira</taxon>
    </lineage>
</organism>
<keyword evidence="10" id="KW-1185">Reference proteome</keyword>
<comment type="similarity">
    <text evidence="2">Belongs to the AzlC family.</text>
</comment>
<dbReference type="PANTHER" id="PTHR34979:SF1">
    <property type="entry name" value="INNER MEMBRANE PROTEIN YGAZ"/>
    <property type="match status" value="1"/>
</dbReference>
<dbReference type="EMBL" id="JACIGI010000010">
    <property type="protein sequence ID" value="MBB4285896.1"/>
    <property type="molecule type" value="Genomic_DNA"/>
</dbReference>
<dbReference type="RefSeq" id="WP_184433904.1">
    <property type="nucleotide sequence ID" value="NZ_JACIGI010000010.1"/>
</dbReference>
<evidence type="ECO:0000313" key="9">
    <source>
        <dbReference type="EMBL" id="MBB4285896.1"/>
    </source>
</evidence>
<evidence type="ECO:0000256" key="3">
    <source>
        <dbReference type="ARBA" id="ARBA00022448"/>
    </source>
</evidence>
<keyword evidence="6 8" id="KW-1133">Transmembrane helix</keyword>
<dbReference type="PANTHER" id="PTHR34979">
    <property type="entry name" value="INNER MEMBRANE PROTEIN YGAZ"/>
    <property type="match status" value="1"/>
</dbReference>
<evidence type="ECO:0000256" key="5">
    <source>
        <dbReference type="ARBA" id="ARBA00022692"/>
    </source>
</evidence>
<evidence type="ECO:0000256" key="4">
    <source>
        <dbReference type="ARBA" id="ARBA00022475"/>
    </source>
</evidence>
<evidence type="ECO:0000256" key="1">
    <source>
        <dbReference type="ARBA" id="ARBA00004651"/>
    </source>
</evidence>
<feature type="transmembrane region" description="Helical" evidence="8">
    <location>
        <begin position="78"/>
        <end position="100"/>
    </location>
</feature>
<dbReference type="GO" id="GO:0005886">
    <property type="term" value="C:plasma membrane"/>
    <property type="evidence" value="ECO:0007669"/>
    <property type="project" value="UniProtKB-SubCell"/>
</dbReference>
<reference evidence="9 10" key="1">
    <citation type="submission" date="2020-08" db="EMBL/GenBank/DDBJ databases">
        <title>Genome sequencing of Purple Non-Sulfur Bacteria from various extreme environments.</title>
        <authorList>
            <person name="Mayer M."/>
        </authorList>
    </citation>
    <scope>NUCLEOTIDE SEQUENCE [LARGE SCALE GENOMIC DNA]</scope>
    <source>
        <strain evidence="9 10">JA135</strain>
    </source>
</reference>
<keyword evidence="7 8" id="KW-0472">Membrane</keyword>
<keyword evidence="5 8" id="KW-0812">Transmembrane</keyword>
<protein>
    <submittedName>
        <fullName evidence="9">Putative branched-subunit amino acid permease</fullName>
    </submittedName>
</protein>
<keyword evidence="3" id="KW-0813">Transport</keyword>
<sequence length="242" mass="25211">MRARAGSGPRRPETGVRRGAREAVVLSLVYFVFAASFGNYAVTEFGLPPWYAAGTTILAYGIQAQIAAFKAMQAGENLVWIVLLVLAVNVRFMLMSASMAARFRDLPLLGQLAASHLVANGSFAAAARHERVTGDRSAGYFLGFAATVYAVFALGALVGALMGAVLPPSVQSVTGFVLPAFLLAMIATTLPYRAVFTLGLVAGAAALTLWLAQTLSASAALLIAPALVATAAVGVDHAVRRR</sequence>
<comment type="subcellular location">
    <subcellularLocation>
        <location evidence="1">Cell membrane</location>
        <topology evidence="1">Multi-pass membrane protein</topology>
    </subcellularLocation>
</comment>
<feature type="transmembrane region" description="Helical" evidence="8">
    <location>
        <begin position="218"/>
        <end position="239"/>
    </location>
</feature>
<feature type="transmembrane region" description="Helical" evidence="8">
    <location>
        <begin position="48"/>
        <end position="66"/>
    </location>
</feature>
<dbReference type="Proteomes" id="UP000555728">
    <property type="component" value="Unassembled WGS sequence"/>
</dbReference>
<dbReference type="Pfam" id="PF03591">
    <property type="entry name" value="AzlC"/>
    <property type="match status" value="1"/>
</dbReference>
<gene>
    <name evidence="9" type="ORF">GGD88_001616</name>
</gene>
<evidence type="ECO:0000313" key="10">
    <source>
        <dbReference type="Proteomes" id="UP000555728"/>
    </source>
</evidence>
<feature type="transmembrane region" description="Helical" evidence="8">
    <location>
        <begin position="139"/>
        <end position="163"/>
    </location>
</feature>
<accession>A0A7W6RZF9</accession>
<keyword evidence="4" id="KW-1003">Cell membrane</keyword>
<evidence type="ECO:0000256" key="2">
    <source>
        <dbReference type="ARBA" id="ARBA00010735"/>
    </source>
</evidence>
<proteinExistence type="inferred from homology"/>
<evidence type="ECO:0000256" key="8">
    <source>
        <dbReference type="SAM" id="Phobius"/>
    </source>
</evidence>
<name>A0A7W6RZF9_9PROT</name>
<dbReference type="InterPro" id="IPR011606">
    <property type="entry name" value="Brnchd-chn_aa_trnsp_permease"/>
</dbReference>
<feature type="transmembrane region" description="Helical" evidence="8">
    <location>
        <begin position="169"/>
        <end position="187"/>
    </location>
</feature>
<comment type="caution">
    <text evidence="9">The sequence shown here is derived from an EMBL/GenBank/DDBJ whole genome shotgun (WGS) entry which is preliminary data.</text>
</comment>
<evidence type="ECO:0000256" key="7">
    <source>
        <dbReference type="ARBA" id="ARBA00023136"/>
    </source>
</evidence>
<dbReference type="AlphaFoldDB" id="A0A7W6RZF9"/>
<evidence type="ECO:0000256" key="6">
    <source>
        <dbReference type="ARBA" id="ARBA00022989"/>
    </source>
</evidence>
<dbReference type="GO" id="GO:1903785">
    <property type="term" value="P:L-valine transmembrane transport"/>
    <property type="evidence" value="ECO:0007669"/>
    <property type="project" value="TreeGrafter"/>
</dbReference>
<feature type="transmembrane region" description="Helical" evidence="8">
    <location>
        <begin position="20"/>
        <end position="42"/>
    </location>
</feature>